<dbReference type="EMBL" id="JAVFWL010000005">
    <property type="protein sequence ID" value="KAK6756615.1"/>
    <property type="molecule type" value="Genomic_DNA"/>
</dbReference>
<comment type="caution">
    <text evidence="1">The sequence shown here is derived from an EMBL/GenBank/DDBJ whole genome shotgun (WGS) entry which is preliminary data.</text>
</comment>
<protein>
    <recommendedName>
        <fullName evidence="3">Chondroitin proteoglycan 4 domain-containing protein</fullName>
    </recommendedName>
</protein>
<organism evidence="1 2">
    <name type="scientific">Necator americanus</name>
    <name type="common">Human hookworm</name>
    <dbReference type="NCBI Taxonomy" id="51031"/>
    <lineage>
        <taxon>Eukaryota</taxon>
        <taxon>Metazoa</taxon>
        <taxon>Ecdysozoa</taxon>
        <taxon>Nematoda</taxon>
        <taxon>Chromadorea</taxon>
        <taxon>Rhabditida</taxon>
        <taxon>Rhabditina</taxon>
        <taxon>Rhabditomorpha</taxon>
        <taxon>Strongyloidea</taxon>
        <taxon>Ancylostomatidae</taxon>
        <taxon>Bunostominae</taxon>
        <taxon>Necator</taxon>
    </lineage>
</organism>
<evidence type="ECO:0000313" key="2">
    <source>
        <dbReference type="Proteomes" id="UP001303046"/>
    </source>
</evidence>
<keyword evidence="2" id="KW-1185">Reference proteome</keyword>
<reference evidence="1 2" key="1">
    <citation type="submission" date="2023-08" db="EMBL/GenBank/DDBJ databases">
        <title>A Necator americanus chromosomal reference genome.</title>
        <authorList>
            <person name="Ilik V."/>
            <person name="Petrzelkova K.J."/>
            <person name="Pardy F."/>
            <person name="Fuh T."/>
            <person name="Niatou-Singa F.S."/>
            <person name="Gouil Q."/>
            <person name="Baker L."/>
            <person name="Ritchie M.E."/>
            <person name="Jex A.R."/>
            <person name="Gazzola D."/>
            <person name="Li H."/>
            <person name="Toshio Fujiwara R."/>
            <person name="Zhan B."/>
            <person name="Aroian R.V."/>
            <person name="Pafco B."/>
            <person name="Schwarz E.M."/>
        </authorList>
    </citation>
    <scope>NUCLEOTIDE SEQUENCE [LARGE SCALE GENOMIC DNA]</scope>
    <source>
        <strain evidence="1 2">Aroian</strain>
        <tissue evidence="1">Whole animal</tissue>
    </source>
</reference>
<evidence type="ECO:0000313" key="1">
    <source>
        <dbReference type="EMBL" id="KAK6756615.1"/>
    </source>
</evidence>
<sequence length="352" mass="39478">MDPMIPTVSPAEAHPDSCVGQCAFAFVERIRNQLGNTKTVSLLQLNYNEFLTAFSNTTFFENFCVIYHNFQHCASRCEPGYLHQLLMKSAEIIDHYCVYNFDAIRTKFPCLENVDSNVDCIKSCTHHHDAVASLINNFRHLAMNGDSTRAEHYLAESCEYVTCTLHCDVPPIAHRCGFETANLVVDLTRRSFASMEKLALDTNVVSKWPALCSDIKTYRLPTPAFPPKETGVVAQSQVNTTGKTNFTTPQIGAMTSTANMQSIFTADQDEVKIEDVLDYLEKEINAKKFVDAVLKSRVKFENHPNRRQCDIDVTKPHKLGKTHHNQADEADLGSRGTAASLISEHDLVRGLR</sequence>
<evidence type="ECO:0008006" key="3">
    <source>
        <dbReference type="Google" id="ProtNLM"/>
    </source>
</evidence>
<accession>A0ABR1E2Z6</accession>
<name>A0ABR1E2Z6_NECAM</name>
<dbReference type="PANTHER" id="PTHR36944:SF1">
    <property type="entry name" value="CPG4 DOMAIN-CONTAINING PROTEIN"/>
    <property type="match status" value="1"/>
</dbReference>
<dbReference type="PANTHER" id="PTHR36944">
    <property type="entry name" value="PROTEIN CBG02791-RELATED"/>
    <property type="match status" value="1"/>
</dbReference>
<gene>
    <name evidence="1" type="primary">Necator_chrV.g19604</name>
    <name evidence="1" type="ORF">RB195_014812</name>
</gene>
<proteinExistence type="predicted"/>
<dbReference type="Proteomes" id="UP001303046">
    <property type="component" value="Unassembled WGS sequence"/>
</dbReference>